<keyword evidence="1" id="KW-0472">Membrane</keyword>
<keyword evidence="1" id="KW-1133">Transmembrane helix</keyword>
<proteinExistence type="predicted"/>
<keyword evidence="3" id="KW-1185">Reference proteome</keyword>
<gene>
    <name evidence="2" type="ORF">TIFTF001_053481</name>
</gene>
<keyword evidence="1" id="KW-0812">Transmembrane</keyword>
<feature type="transmembrane region" description="Helical" evidence="1">
    <location>
        <begin position="12"/>
        <end position="33"/>
    </location>
</feature>
<feature type="transmembrane region" description="Helical" evidence="1">
    <location>
        <begin position="39"/>
        <end position="57"/>
    </location>
</feature>
<evidence type="ECO:0008006" key="4">
    <source>
        <dbReference type="Google" id="ProtNLM"/>
    </source>
</evidence>
<accession>A0AA88JFF8</accession>
<reference evidence="2" key="1">
    <citation type="submission" date="2023-07" db="EMBL/GenBank/DDBJ databases">
        <title>draft genome sequence of fig (Ficus carica).</title>
        <authorList>
            <person name="Takahashi T."/>
            <person name="Nishimura K."/>
        </authorList>
    </citation>
    <scope>NUCLEOTIDE SEQUENCE</scope>
</reference>
<evidence type="ECO:0000313" key="3">
    <source>
        <dbReference type="Proteomes" id="UP001187192"/>
    </source>
</evidence>
<feature type="non-terminal residue" evidence="2">
    <location>
        <position position="58"/>
    </location>
</feature>
<sequence length="58" mass="6437">MARENNWLNKFYVVLAMLVVQVFSAGMQVLTRVIVDDNAFIFTVIGYSNLVAALCVAP</sequence>
<dbReference type="AlphaFoldDB" id="A0AA88JFF8"/>
<protein>
    <recommendedName>
        <fullName evidence="4">WAT1-related protein</fullName>
    </recommendedName>
</protein>
<comment type="caution">
    <text evidence="2">The sequence shown here is derived from an EMBL/GenBank/DDBJ whole genome shotgun (WGS) entry which is preliminary data.</text>
</comment>
<name>A0AA88JFF8_FICCA</name>
<dbReference type="Proteomes" id="UP001187192">
    <property type="component" value="Unassembled WGS sequence"/>
</dbReference>
<evidence type="ECO:0000313" key="2">
    <source>
        <dbReference type="EMBL" id="GMN71945.1"/>
    </source>
</evidence>
<evidence type="ECO:0000256" key="1">
    <source>
        <dbReference type="SAM" id="Phobius"/>
    </source>
</evidence>
<dbReference type="EMBL" id="BTGU01012786">
    <property type="protein sequence ID" value="GMN71945.1"/>
    <property type="molecule type" value="Genomic_DNA"/>
</dbReference>
<organism evidence="2 3">
    <name type="scientific">Ficus carica</name>
    <name type="common">Common fig</name>
    <dbReference type="NCBI Taxonomy" id="3494"/>
    <lineage>
        <taxon>Eukaryota</taxon>
        <taxon>Viridiplantae</taxon>
        <taxon>Streptophyta</taxon>
        <taxon>Embryophyta</taxon>
        <taxon>Tracheophyta</taxon>
        <taxon>Spermatophyta</taxon>
        <taxon>Magnoliopsida</taxon>
        <taxon>eudicotyledons</taxon>
        <taxon>Gunneridae</taxon>
        <taxon>Pentapetalae</taxon>
        <taxon>rosids</taxon>
        <taxon>fabids</taxon>
        <taxon>Rosales</taxon>
        <taxon>Moraceae</taxon>
        <taxon>Ficeae</taxon>
        <taxon>Ficus</taxon>
    </lineage>
</organism>